<dbReference type="InterPro" id="IPR032523">
    <property type="entry name" value="CcmF_C"/>
</dbReference>
<organism evidence="13 14">
    <name type="scientific">Niveibacterium microcysteis</name>
    <dbReference type="NCBI Taxonomy" id="2811415"/>
    <lineage>
        <taxon>Bacteria</taxon>
        <taxon>Pseudomonadati</taxon>
        <taxon>Pseudomonadota</taxon>
        <taxon>Betaproteobacteria</taxon>
        <taxon>Rhodocyclales</taxon>
        <taxon>Rhodocyclaceae</taxon>
        <taxon>Niveibacterium</taxon>
    </lineage>
</organism>
<feature type="transmembrane region" description="Helical" evidence="10">
    <location>
        <begin position="121"/>
        <end position="142"/>
    </location>
</feature>
<feature type="transmembrane region" description="Helical" evidence="10">
    <location>
        <begin position="96"/>
        <end position="114"/>
    </location>
</feature>
<feature type="domain" description="Cytochrome c-type biogenesis protein CcmF C-terminal" evidence="12">
    <location>
        <begin position="315"/>
        <end position="628"/>
    </location>
</feature>
<comment type="similarity">
    <text evidence="2">Belongs to the CcmF/CycK/Ccl1/NrfE/CcsA family.</text>
</comment>
<dbReference type="RefSeq" id="WP_206255567.1">
    <property type="nucleotide sequence ID" value="NZ_CP071060.1"/>
</dbReference>
<keyword evidence="7 10" id="KW-1133">Transmembrane helix</keyword>
<feature type="domain" description="Cytochrome c assembly protein" evidence="11">
    <location>
        <begin position="89"/>
        <end position="295"/>
    </location>
</feature>
<keyword evidence="13" id="KW-0456">Lyase</keyword>
<dbReference type="PRINTS" id="PR01410">
    <property type="entry name" value="CCBIOGENESIS"/>
</dbReference>
<dbReference type="GO" id="GO:0016829">
    <property type="term" value="F:lyase activity"/>
    <property type="evidence" value="ECO:0007669"/>
    <property type="project" value="UniProtKB-KW"/>
</dbReference>
<dbReference type="Proteomes" id="UP000663570">
    <property type="component" value="Chromosome"/>
</dbReference>
<sequence>MTPELGHFALILAFLVAILQGSLPLIGAHRGDRTWVALARPLSQALFLMLATSFVCLAIAFVNDDFSVRYVAEHSNSQLPSIYKFAAVWGGHEGSFLLWLLMLSGWTLAVSLFSRSLPDDMVARVIGVLGLVAAGFLVFVLVTSNPFDRLIPAAPDGRDLNPLLQDPGLVVHPPMLYMGYVGFSVAFAFALAALLAGRLDAAWARWSRPWTLAAWVSLTLGIALGSYWAYYELGWGGWWFWDPVENASFMPWLVGTALIHSLAVTEKRGSFRNWTVLLAISAFSLSLLGTFLVRSGVLTSVHAFATDPRRGIMILILLALVIGASLTLFAVRAPKSGLGGRFALLSRETLLLCNNVLLVVAAACVLLGTLYPLAIDALGLGKLSVGPPYFNSVFVPVVLPIFLLAAVGPLLRWKESALKDLLPHLRNPALFGVAGAIALPMLAGKWTLGAAIGSFCALWLAASMLLQLRERLRTGRPPAAYWGMQIAHFGLAISILGVAFVKHYEAERDVRMAPGDTTVVGGHSFKLIGVSERQGPNFVAMVGEVELSRDGKFIRTLRPEKRQYSTSGMPMTETAIDTGLFRDLYVSLGEPLDGGAWAVRVYYKPLVDWIWGGALLMALGGILAASDRRYRLRKREALAAEGARA</sequence>
<evidence type="ECO:0000256" key="2">
    <source>
        <dbReference type="ARBA" id="ARBA00009186"/>
    </source>
</evidence>
<reference evidence="13 14" key="1">
    <citation type="submission" date="2021-02" db="EMBL/GenBank/DDBJ databases">
        <title>Niveibacterium changnyeongensis HC41.</title>
        <authorList>
            <person name="Kang M."/>
        </authorList>
    </citation>
    <scope>NUCLEOTIDE SEQUENCE [LARGE SCALE GENOMIC DNA]</scope>
    <source>
        <strain evidence="13 14">HC41</strain>
    </source>
</reference>
<comment type="subcellular location">
    <subcellularLocation>
        <location evidence="1">Cell inner membrane</location>
        <topology evidence="1">Multi-pass membrane protein</topology>
    </subcellularLocation>
</comment>
<evidence type="ECO:0000256" key="9">
    <source>
        <dbReference type="ARBA" id="ARBA00037230"/>
    </source>
</evidence>
<evidence type="ECO:0000313" key="14">
    <source>
        <dbReference type="Proteomes" id="UP000663570"/>
    </source>
</evidence>
<evidence type="ECO:0000256" key="1">
    <source>
        <dbReference type="ARBA" id="ARBA00004429"/>
    </source>
</evidence>
<evidence type="ECO:0000256" key="5">
    <source>
        <dbReference type="ARBA" id="ARBA00022692"/>
    </source>
</evidence>
<dbReference type="InterPro" id="IPR002541">
    <property type="entry name" value="Cyt_c_assembly"/>
</dbReference>
<dbReference type="EMBL" id="CP071060">
    <property type="protein sequence ID" value="QSI78249.1"/>
    <property type="molecule type" value="Genomic_DNA"/>
</dbReference>
<dbReference type="Pfam" id="PF16327">
    <property type="entry name" value="CcmF_C"/>
    <property type="match status" value="1"/>
</dbReference>
<dbReference type="NCBIfam" id="TIGR00353">
    <property type="entry name" value="nrfE"/>
    <property type="match status" value="1"/>
</dbReference>
<feature type="transmembrane region" description="Helical" evidence="10">
    <location>
        <begin position="209"/>
        <end position="229"/>
    </location>
</feature>
<keyword evidence="5 10" id="KW-0812">Transmembrane</keyword>
<feature type="transmembrane region" description="Helical" evidence="10">
    <location>
        <begin position="393"/>
        <end position="413"/>
    </location>
</feature>
<evidence type="ECO:0000256" key="3">
    <source>
        <dbReference type="ARBA" id="ARBA00022475"/>
    </source>
</evidence>
<accession>A0ABX7M927</accession>
<evidence type="ECO:0000256" key="7">
    <source>
        <dbReference type="ARBA" id="ARBA00022989"/>
    </source>
</evidence>
<keyword evidence="4" id="KW-0997">Cell inner membrane</keyword>
<comment type="function">
    <text evidence="9">Required for the biogenesis of c-type cytochromes. Possible subunit of a heme lyase.</text>
</comment>
<evidence type="ECO:0000256" key="4">
    <source>
        <dbReference type="ARBA" id="ARBA00022519"/>
    </source>
</evidence>
<feature type="transmembrane region" description="Helical" evidence="10">
    <location>
        <begin position="425"/>
        <end position="442"/>
    </location>
</feature>
<feature type="transmembrane region" description="Helical" evidence="10">
    <location>
        <begin position="177"/>
        <end position="197"/>
    </location>
</feature>
<dbReference type="PANTHER" id="PTHR43653">
    <property type="entry name" value="CYTOCHROME C ASSEMBLY PROTEIN-RELATED"/>
    <property type="match status" value="1"/>
</dbReference>
<name>A0ABX7M927_9RHOO</name>
<feature type="transmembrane region" description="Helical" evidence="10">
    <location>
        <begin position="312"/>
        <end position="331"/>
    </location>
</feature>
<keyword evidence="3" id="KW-1003">Cell membrane</keyword>
<protein>
    <submittedName>
        <fullName evidence="13">Heme lyase CcmF/NrfE family subunit</fullName>
    </submittedName>
</protein>
<feature type="transmembrane region" description="Helical" evidence="10">
    <location>
        <begin position="352"/>
        <end position="373"/>
    </location>
</feature>
<feature type="transmembrane region" description="Helical" evidence="10">
    <location>
        <begin position="38"/>
        <end position="62"/>
    </location>
</feature>
<keyword evidence="14" id="KW-1185">Reference proteome</keyword>
<feature type="transmembrane region" description="Helical" evidence="10">
    <location>
        <begin position="480"/>
        <end position="501"/>
    </location>
</feature>
<feature type="transmembrane region" description="Helical" evidence="10">
    <location>
        <begin position="249"/>
        <end position="265"/>
    </location>
</feature>
<dbReference type="InterPro" id="IPR003568">
    <property type="entry name" value="Cyt_c_biogenesis_CcmF"/>
</dbReference>
<dbReference type="Pfam" id="PF01578">
    <property type="entry name" value="Cytochrom_C_asm"/>
    <property type="match status" value="1"/>
</dbReference>
<evidence type="ECO:0000256" key="8">
    <source>
        <dbReference type="ARBA" id="ARBA00023136"/>
    </source>
</evidence>
<evidence type="ECO:0000259" key="11">
    <source>
        <dbReference type="Pfam" id="PF01578"/>
    </source>
</evidence>
<dbReference type="PANTHER" id="PTHR43653:SF1">
    <property type="entry name" value="CYTOCHROME C-TYPE BIOGENESIS PROTEIN CCMF"/>
    <property type="match status" value="1"/>
</dbReference>
<feature type="transmembrane region" description="Helical" evidence="10">
    <location>
        <begin position="609"/>
        <end position="626"/>
    </location>
</feature>
<keyword evidence="6" id="KW-0201">Cytochrome c-type biogenesis</keyword>
<dbReference type="NCBIfam" id="NF007691">
    <property type="entry name" value="PRK10369.1"/>
    <property type="match status" value="1"/>
</dbReference>
<proteinExistence type="inferred from homology"/>
<evidence type="ECO:0000313" key="13">
    <source>
        <dbReference type="EMBL" id="QSI78249.1"/>
    </source>
</evidence>
<keyword evidence="8 10" id="KW-0472">Membrane</keyword>
<evidence type="ECO:0000259" key="12">
    <source>
        <dbReference type="Pfam" id="PF16327"/>
    </source>
</evidence>
<evidence type="ECO:0000256" key="10">
    <source>
        <dbReference type="SAM" id="Phobius"/>
    </source>
</evidence>
<feature type="transmembrane region" description="Helical" evidence="10">
    <location>
        <begin position="6"/>
        <end position="26"/>
    </location>
</feature>
<feature type="transmembrane region" description="Helical" evidence="10">
    <location>
        <begin position="274"/>
        <end position="292"/>
    </location>
</feature>
<dbReference type="PRINTS" id="PR01411">
    <property type="entry name" value="CCMFBIOGNSIS"/>
</dbReference>
<gene>
    <name evidence="13" type="ORF">JY500_06350</name>
</gene>
<feature type="transmembrane region" description="Helical" evidence="10">
    <location>
        <begin position="448"/>
        <end position="468"/>
    </location>
</feature>
<evidence type="ECO:0000256" key="6">
    <source>
        <dbReference type="ARBA" id="ARBA00022748"/>
    </source>
</evidence>
<dbReference type="InterPro" id="IPR003567">
    <property type="entry name" value="Cyt_c_biogenesis"/>
</dbReference>